<accession>A0A2D0N0Y0</accession>
<organism evidence="3 4">
    <name type="scientific">Flavilitoribacter nigricans (strain ATCC 23147 / DSM 23189 / NBRC 102662 / NCIMB 1420 / SS-2)</name>
    <name type="common">Lewinella nigricans</name>
    <dbReference type="NCBI Taxonomy" id="1122177"/>
    <lineage>
        <taxon>Bacteria</taxon>
        <taxon>Pseudomonadati</taxon>
        <taxon>Bacteroidota</taxon>
        <taxon>Saprospiria</taxon>
        <taxon>Saprospirales</taxon>
        <taxon>Lewinellaceae</taxon>
        <taxon>Flavilitoribacter</taxon>
    </lineage>
</organism>
<dbReference type="RefSeq" id="WP_099154456.1">
    <property type="nucleotide sequence ID" value="NZ_PDUD01000044.1"/>
</dbReference>
<evidence type="ECO:0000313" key="4">
    <source>
        <dbReference type="Proteomes" id="UP000223913"/>
    </source>
</evidence>
<dbReference type="InterPro" id="IPR051317">
    <property type="entry name" value="Gfo/Idh/MocA_oxidoreduct"/>
</dbReference>
<dbReference type="InterPro" id="IPR036291">
    <property type="entry name" value="NAD(P)-bd_dom_sf"/>
</dbReference>
<dbReference type="PANTHER" id="PTHR43708:SF8">
    <property type="entry name" value="OXIDOREDUCTASE"/>
    <property type="match status" value="1"/>
</dbReference>
<dbReference type="OrthoDB" id="9795543at2"/>
<keyword evidence="4" id="KW-1185">Reference proteome</keyword>
<dbReference type="Proteomes" id="UP000223913">
    <property type="component" value="Unassembled WGS sequence"/>
</dbReference>
<evidence type="ECO:0000259" key="1">
    <source>
        <dbReference type="Pfam" id="PF01408"/>
    </source>
</evidence>
<dbReference type="Gene3D" id="3.30.360.10">
    <property type="entry name" value="Dihydrodipicolinate Reductase, domain 2"/>
    <property type="match status" value="1"/>
</dbReference>
<gene>
    <name evidence="3" type="ORF">CRP01_33550</name>
</gene>
<dbReference type="AlphaFoldDB" id="A0A2D0N0Y0"/>
<feature type="domain" description="GFO/IDH/MocA-like oxidoreductase" evidence="2">
    <location>
        <begin position="129"/>
        <end position="259"/>
    </location>
</feature>
<dbReference type="SUPFAM" id="SSF51735">
    <property type="entry name" value="NAD(P)-binding Rossmann-fold domains"/>
    <property type="match status" value="1"/>
</dbReference>
<dbReference type="InterPro" id="IPR055170">
    <property type="entry name" value="GFO_IDH_MocA-like_dom"/>
</dbReference>
<dbReference type="SUPFAM" id="SSF55347">
    <property type="entry name" value="Glyceraldehyde-3-phosphate dehydrogenase-like, C-terminal domain"/>
    <property type="match status" value="1"/>
</dbReference>
<dbReference type="Pfam" id="PF22725">
    <property type="entry name" value="GFO_IDH_MocA_C3"/>
    <property type="match status" value="1"/>
</dbReference>
<dbReference type="Pfam" id="PF01408">
    <property type="entry name" value="GFO_IDH_MocA"/>
    <property type="match status" value="1"/>
</dbReference>
<protein>
    <submittedName>
        <fullName evidence="3">Dehydrogenase</fullName>
    </submittedName>
</protein>
<name>A0A2D0N0Y0_FLAN2</name>
<evidence type="ECO:0000313" key="3">
    <source>
        <dbReference type="EMBL" id="PHN02117.1"/>
    </source>
</evidence>
<reference evidence="3 4" key="1">
    <citation type="submission" date="2017-10" db="EMBL/GenBank/DDBJ databases">
        <title>The draft genome sequence of Lewinella nigricans NBRC 102662.</title>
        <authorList>
            <person name="Wang K."/>
        </authorList>
    </citation>
    <scope>NUCLEOTIDE SEQUENCE [LARGE SCALE GENOMIC DNA]</scope>
    <source>
        <strain evidence="3 4">NBRC 102662</strain>
    </source>
</reference>
<comment type="caution">
    <text evidence="3">The sequence shown here is derived from an EMBL/GenBank/DDBJ whole genome shotgun (WGS) entry which is preliminary data.</text>
</comment>
<dbReference type="PANTHER" id="PTHR43708">
    <property type="entry name" value="CONSERVED EXPRESSED OXIDOREDUCTASE (EUROFUNG)"/>
    <property type="match status" value="1"/>
</dbReference>
<evidence type="ECO:0000259" key="2">
    <source>
        <dbReference type="Pfam" id="PF22725"/>
    </source>
</evidence>
<proteinExistence type="predicted"/>
<dbReference type="GO" id="GO:0000166">
    <property type="term" value="F:nucleotide binding"/>
    <property type="evidence" value="ECO:0007669"/>
    <property type="project" value="InterPro"/>
</dbReference>
<sequence length="333" mass="37909">MTKIACIGAGYFAAFHVEAWQRIPEVELVAICDLDRAKAQAMADRYGVARVYDRVETLFDREELQVVDIITPPDTHLKLCRQAVARGLHIICQKPLAPDLETARELVQLVTDAGLRLMVHENFRFQPWYRQIKALLRAGVIGDRLHRIYFRMRTGDGWPDDAYLSRQPYFRTMPRLLIFETGIHFIDTFRFLAGEIAGVTARLQRLNPHIAGEDAALLLFEFENGALGIWDANRYNEPAGGNARYTFGEMLVEGSGGSIRLYTDGRLTLQLLGKAEADIPYDHEDRNFAGDCVYATQRAFVDAFLQNEPFETGGPDYLRNMEWQEVIYKQAGN</sequence>
<dbReference type="EMBL" id="PDUD01000044">
    <property type="protein sequence ID" value="PHN02117.1"/>
    <property type="molecule type" value="Genomic_DNA"/>
</dbReference>
<dbReference type="Gene3D" id="3.40.50.720">
    <property type="entry name" value="NAD(P)-binding Rossmann-like Domain"/>
    <property type="match status" value="1"/>
</dbReference>
<feature type="domain" description="Gfo/Idh/MocA-like oxidoreductase N-terminal" evidence="1">
    <location>
        <begin position="3"/>
        <end position="119"/>
    </location>
</feature>
<dbReference type="InterPro" id="IPR000683">
    <property type="entry name" value="Gfo/Idh/MocA-like_OxRdtase_N"/>
</dbReference>